<organism evidence="2">
    <name type="scientific">Octopus bimaculoides</name>
    <name type="common">California two-spotted octopus</name>
    <dbReference type="NCBI Taxonomy" id="37653"/>
    <lineage>
        <taxon>Eukaryota</taxon>
        <taxon>Metazoa</taxon>
        <taxon>Spiralia</taxon>
        <taxon>Lophotrochozoa</taxon>
        <taxon>Mollusca</taxon>
        <taxon>Cephalopoda</taxon>
        <taxon>Coleoidea</taxon>
        <taxon>Octopodiformes</taxon>
        <taxon>Octopoda</taxon>
        <taxon>Incirrata</taxon>
        <taxon>Octopodidae</taxon>
        <taxon>Octopus</taxon>
    </lineage>
</organism>
<sequence length="213" mass="24742">MRVRFSRHQSAELFAEQFLKLSKGRLPIDEEQFLTLSPICNSTHSIDDLVDEIFPNLLHNYSNTNWILHNINNMLLNKLLREIFTYNNSIDSVVDDQDTPQCLQLKNGTPIMLLRNLSQPKLCNGTRLIMYKLMRNCIEANILIGYDKGDTVFIPHMPVIPSNVPFQFKQLQFPIRISFAMSINNNFQKSSLVVDDQDSFNYPIEFFNSLQPQ</sequence>
<dbReference type="EMBL" id="KQ416000">
    <property type="protein sequence ID" value="KOF99206.1"/>
    <property type="molecule type" value="Genomic_DNA"/>
</dbReference>
<dbReference type="InterPro" id="IPR049163">
    <property type="entry name" value="Pif1-like_2B_dom"/>
</dbReference>
<gene>
    <name evidence="2" type="ORF">OCBIM_22018755mg</name>
</gene>
<name>A0A0L8ICK5_OCTBM</name>
<evidence type="ECO:0000313" key="2">
    <source>
        <dbReference type="EMBL" id="KOF99206.1"/>
    </source>
</evidence>
<protein>
    <recommendedName>
        <fullName evidence="1">DNA helicase Pif1-like 2B domain-containing protein</fullName>
    </recommendedName>
</protein>
<proteinExistence type="predicted"/>
<accession>A0A0L8ICK5</accession>
<dbReference type="Pfam" id="PF21530">
    <property type="entry name" value="Pif1_2B_dom"/>
    <property type="match status" value="1"/>
</dbReference>
<dbReference type="PANTHER" id="PTHR23274:SF33">
    <property type="entry name" value="ANIMAL RPA1 DOMAIN PROTEIN"/>
    <property type="match status" value="1"/>
</dbReference>
<feature type="non-terminal residue" evidence="2">
    <location>
        <position position="213"/>
    </location>
</feature>
<dbReference type="GO" id="GO:0006260">
    <property type="term" value="P:DNA replication"/>
    <property type="evidence" value="ECO:0007669"/>
    <property type="project" value="TreeGrafter"/>
</dbReference>
<dbReference type="OrthoDB" id="272985at2759"/>
<reference evidence="2" key="1">
    <citation type="submission" date="2015-07" db="EMBL/GenBank/DDBJ databases">
        <title>MeaNS - Measles Nucleotide Surveillance Program.</title>
        <authorList>
            <person name="Tran T."/>
            <person name="Druce J."/>
        </authorList>
    </citation>
    <scope>NUCLEOTIDE SEQUENCE</scope>
    <source>
        <strain evidence="2">UCB-OBI-ISO-001</strain>
        <tissue evidence="2">Gonad</tissue>
    </source>
</reference>
<feature type="domain" description="DNA helicase Pif1-like 2B" evidence="1">
    <location>
        <begin position="100"/>
        <end position="133"/>
    </location>
</feature>
<dbReference type="SUPFAM" id="SSF52540">
    <property type="entry name" value="P-loop containing nucleoside triphosphate hydrolases"/>
    <property type="match status" value="1"/>
</dbReference>
<dbReference type="AlphaFoldDB" id="A0A0L8ICK5"/>
<dbReference type="STRING" id="37653.A0A0L8ICK5"/>
<dbReference type="PANTHER" id="PTHR23274">
    <property type="entry name" value="DNA HELICASE-RELATED"/>
    <property type="match status" value="1"/>
</dbReference>
<dbReference type="GO" id="GO:0005657">
    <property type="term" value="C:replication fork"/>
    <property type="evidence" value="ECO:0007669"/>
    <property type="project" value="TreeGrafter"/>
</dbReference>
<dbReference type="InterPro" id="IPR027417">
    <property type="entry name" value="P-loop_NTPase"/>
</dbReference>
<evidence type="ECO:0000259" key="1">
    <source>
        <dbReference type="Pfam" id="PF21530"/>
    </source>
</evidence>